<dbReference type="NCBIfam" id="TIGR00705">
    <property type="entry name" value="SppA_67K"/>
    <property type="match status" value="1"/>
</dbReference>
<evidence type="ECO:0000256" key="5">
    <source>
        <dbReference type="PIRSR" id="PIRSR001217-1"/>
    </source>
</evidence>
<evidence type="ECO:0000256" key="4">
    <source>
        <dbReference type="ARBA" id="ARBA00022825"/>
    </source>
</evidence>
<keyword evidence="4" id="KW-0720">Serine protease</keyword>
<dbReference type="InterPro" id="IPR004634">
    <property type="entry name" value="Pept_S49_pIV"/>
</dbReference>
<dbReference type="PIRSF" id="PIRSF001217">
    <property type="entry name" value="Protease_4_SppA"/>
    <property type="match status" value="1"/>
</dbReference>
<dbReference type="GO" id="GO:0008236">
    <property type="term" value="F:serine-type peptidase activity"/>
    <property type="evidence" value="ECO:0007669"/>
    <property type="project" value="UniProtKB-KW"/>
</dbReference>
<dbReference type="Pfam" id="PF01343">
    <property type="entry name" value="Peptidase_S49"/>
    <property type="match status" value="2"/>
</dbReference>
<evidence type="ECO:0000313" key="7">
    <source>
        <dbReference type="EMBL" id="PZP33368.1"/>
    </source>
</evidence>
<evidence type="ECO:0000256" key="2">
    <source>
        <dbReference type="ARBA" id="ARBA00022670"/>
    </source>
</evidence>
<dbReference type="CDD" id="cd07018">
    <property type="entry name" value="S49_SppA_67K_type"/>
    <property type="match status" value="1"/>
</dbReference>
<dbReference type="GO" id="GO:0016020">
    <property type="term" value="C:membrane"/>
    <property type="evidence" value="ECO:0007669"/>
    <property type="project" value="InterPro"/>
</dbReference>
<reference evidence="7 8" key="1">
    <citation type="submission" date="2017-08" db="EMBL/GenBank/DDBJ databases">
        <title>Infants hospitalized years apart are colonized by the same room-sourced microbial strains.</title>
        <authorList>
            <person name="Brooks B."/>
            <person name="Olm M.R."/>
            <person name="Firek B.A."/>
            <person name="Baker R."/>
            <person name="Thomas B.C."/>
            <person name="Morowitz M.J."/>
            <person name="Banfield J.F."/>
        </authorList>
    </citation>
    <scope>NUCLEOTIDE SEQUENCE [LARGE SCALE GENOMIC DNA]</scope>
    <source>
        <strain evidence="7">S2_012_000_R2_81</strain>
    </source>
</reference>
<dbReference type="Gene3D" id="3.90.226.10">
    <property type="entry name" value="2-enoyl-CoA Hydratase, Chain A, domain 1"/>
    <property type="match status" value="4"/>
</dbReference>
<dbReference type="SUPFAM" id="SSF52096">
    <property type="entry name" value="ClpP/crotonase"/>
    <property type="match status" value="2"/>
</dbReference>
<evidence type="ECO:0000256" key="3">
    <source>
        <dbReference type="ARBA" id="ARBA00022801"/>
    </source>
</evidence>
<sequence>MRSMFKAIGWLFSKAWWLLDGTRRALMNLLVLTLLVVFVVAWLSHTPRPLPSGTTLVLKLDGQLVEQYSGSPREQLAAQARGSSLPHQTRLRDVLAALDAAARDDKITTLLLDVDSLDSAGLAGLHEVSAAIQRFKASGKPVLAYGDSYSQRGYFLAAQADQVYLHPMGMVNIQGFGARRIYFKEALDRLGVTVHVAKVGTYKSFAEPYTATGPSPATQEAEGLVYGELWSGYTGAIEKARKLEAGSIARGIDELPQRLAALKGDPAQLALQAKLVDGLKTRDQMRELLIQRGARDDAGKSFRQIGLGDYVARLPQDLGPAAIAVVVAEGEIVEGDAGPGRIGGDSTARLIRRAREDDTVKAVVLRVNSPGGSAFASEIIRRELELTRQAGKPVVVSMGDVAASGGYWITMNSDAVIADPGTITGSIGVFSILPTAEGLMDKLSLRTGGTTTTWLAGGYDPRRPLDPRLQAALQSGVEGIYARFTGLAAQARKTTPAQIDTVAQGRIWTGAQAKERGLVDRLGSYDDALRTAAQLIKQPQPEGVRPRVRYIERDLSRTDRLIASLGDVLAPPLVNALAEQLQPLSALGGLQALQAPVAEDLAALRQLGQAAAQGRWDRATAAHCLCAAP</sequence>
<feature type="domain" description="Peptidase S49" evidence="6">
    <location>
        <begin position="388"/>
        <end position="536"/>
    </location>
</feature>
<dbReference type="AlphaFoldDB" id="A0A2W5DRQ9"/>
<comment type="similarity">
    <text evidence="1">Belongs to the peptidase S49 family.</text>
</comment>
<keyword evidence="2" id="KW-0645">Protease</keyword>
<dbReference type="EMBL" id="QFOD01000006">
    <property type="protein sequence ID" value="PZP33368.1"/>
    <property type="molecule type" value="Genomic_DNA"/>
</dbReference>
<dbReference type="Proteomes" id="UP000249633">
    <property type="component" value="Unassembled WGS sequence"/>
</dbReference>
<dbReference type="InterPro" id="IPR029045">
    <property type="entry name" value="ClpP/crotonase-like_dom_sf"/>
</dbReference>
<dbReference type="InterPro" id="IPR047272">
    <property type="entry name" value="S49_SppA_C"/>
</dbReference>
<evidence type="ECO:0000256" key="1">
    <source>
        <dbReference type="ARBA" id="ARBA00008683"/>
    </source>
</evidence>
<keyword evidence="3" id="KW-0378">Hydrolase</keyword>
<evidence type="ECO:0000313" key="8">
    <source>
        <dbReference type="Proteomes" id="UP000249633"/>
    </source>
</evidence>
<feature type="active site" description="Nucleophile" evidence="5">
    <location>
        <position position="404"/>
    </location>
</feature>
<protein>
    <submittedName>
        <fullName evidence="7">Signal peptide peptidase SppA</fullName>
    </submittedName>
</protein>
<dbReference type="InterPro" id="IPR047217">
    <property type="entry name" value="S49_SppA_67K_type_N"/>
</dbReference>
<gene>
    <name evidence="7" type="primary">sppA</name>
    <name evidence="7" type="ORF">DI603_08330</name>
</gene>
<feature type="domain" description="Peptidase S49" evidence="6">
    <location>
        <begin position="135"/>
        <end position="287"/>
    </location>
</feature>
<name>A0A2W5DRQ9_9BURK</name>
<dbReference type="InterPro" id="IPR002142">
    <property type="entry name" value="Peptidase_S49"/>
</dbReference>
<proteinExistence type="inferred from homology"/>
<dbReference type="CDD" id="cd07023">
    <property type="entry name" value="S49_Sppa_N_C"/>
    <property type="match status" value="1"/>
</dbReference>
<comment type="caution">
    <text evidence="7">The sequence shown here is derived from an EMBL/GenBank/DDBJ whole genome shotgun (WGS) entry which is preliminary data.</text>
</comment>
<accession>A0A2W5DRQ9</accession>
<evidence type="ECO:0000259" key="6">
    <source>
        <dbReference type="Pfam" id="PF01343"/>
    </source>
</evidence>
<dbReference type="GO" id="GO:0006465">
    <property type="term" value="P:signal peptide processing"/>
    <property type="evidence" value="ECO:0007669"/>
    <property type="project" value="InterPro"/>
</dbReference>
<dbReference type="PANTHER" id="PTHR33209:SF1">
    <property type="entry name" value="PEPTIDASE S49 DOMAIN-CONTAINING PROTEIN"/>
    <property type="match status" value="1"/>
</dbReference>
<feature type="active site" description="Proton donor/acceptor" evidence="5">
    <location>
        <position position="203"/>
    </location>
</feature>
<organism evidence="7 8">
    <name type="scientific">Roseateles depolymerans</name>
    <dbReference type="NCBI Taxonomy" id="76731"/>
    <lineage>
        <taxon>Bacteria</taxon>
        <taxon>Pseudomonadati</taxon>
        <taxon>Pseudomonadota</taxon>
        <taxon>Betaproteobacteria</taxon>
        <taxon>Burkholderiales</taxon>
        <taxon>Sphaerotilaceae</taxon>
        <taxon>Roseateles</taxon>
    </lineage>
</organism>
<dbReference type="PANTHER" id="PTHR33209">
    <property type="entry name" value="PROTEASE 4"/>
    <property type="match status" value="1"/>
</dbReference>